<dbReference type="InterPro" id="IPR029044">
    <property type="entry name" value="Nucleotide-diphossugar_trans"/>
</dbReference>
<evidence type="ECO:0000256" key="3">
    <source>
        <dbReference type="ARBA" id="ARBA00012461"/>
    </source>
</evidence>
<dbReference type="GO" id="GO:0008879">
    <property type="term" value="F:glucose-1-phosphate thymidylyltransferase activity"/>
    <property type="evidence" value="ECO:0007669"/>
    <property type="project" value="UniProtKB-EC"/>
</dbReference>
<dbReference type="GO" id="GO:0046872">
    <property type="term" value="F:metal ion binding"/>
    <property type="evidence" value="ECO:0007669"/>
    <property type="project" value="UniProtKB-KW"/>
</dbReference>
<dbReference type="Gene3D" id="3.90.550.10">
    <property type="entry name" value="Spore Coat Polysaccharide Biosynthesis Protein SpsA, Chain A"/>
    <property type="match status" value="1"/>
</dbReference>
<protein>
    <recommendedName>
        <fullName evidence="4 10">Glucose-1-phosphate thymidylyltransferase</fullName>
        <ecNumber evidence="3 10">2.7.7.24</ecNumber>
    </recommendedName>
</protein>
<comment type="caution">
    <text evidence="12">The sequence shown here is derived from an EMBL/GenBank/DDBJ whole genome shotgun (WGS) entry which is preliminary data.</text>
</comment>
<organism evidence="12 13">
    <name type="scientific">Liquorilactobacillus satsumensis DSM 16230 = JCM 12392</name>
    <dbReference type="NCBI Taxonomy" id="1423801"/>
    <lineage>
        <taxon>Bacteria</taxon>
        <taxon>Bacillati</taxon>
        <taxon>Bacillota</taxon>
        <taxon>Bacilli</taxon>
        <taxon>Lactobacillales</taxon>
        <taxon>Lactobacillaceae</taxon>
        <taxon>Liquorilactobacillus</taxon>
    </lineage>
</organism>
<dbReference type="STRING" id="1423801.FD50_GL000471"/>
<dbReference type="Pfam" id="PF00483">
    <property type="entry name" value="NTP_transferase"/>
    <property type="match status" value="1"/>
</dbReference>
<dbReference type="SUPFAM" id="SSF53448">
    <property type="entry name" value="Nucleotide-diphospho-sugar transferases"/>
    <property type="match status" value="1"/>
</dbReference>
<name>A0A0R1V5R7_9LACO</name>
<evidence type="ECO:0000313" key="12">
    <source>
        <dbReference type="EMBL" id="KRL98664.1"/>
    </source>
</evidence>
<reference evidence="12 13" key="1">
    <citation type="journal article" date="2015" name="Genome Announc.">
        <title>Expanding the biotechnology potential of lactobacilli through comparative genomics of 213 strains and associated genera.</title>
        <authorList>
            <person name="Sun Z."/>
            <person name="Harris H.M."/>
            <person name="McCann A."/>
            <person name="Guo C."/>
            <person name="Argimon S."/>
            <person name="Zhang W."/>
            <person name="Yang X."/>
            <person name="Jeffery I.B."/>
            <person name="Cooney J.C."/>
            <person name="Kagawa T.F."/>
            <person name="Liu W."/>
            <person name="Song Y."/>
            <person name="Salvetti E."/>
            <person name="Wrobel A."/>
            <person name="Rasinkangas P."/>
            <person name="Parkhill J."/>
            <person name="Rea M.C."/>
            <person name="O'Sullivan O."/>
            <person name="Ritari J."/>
            <person name="Douillard F.P."/>
            <person name="Paul Ross R."/>
            <person name="Yang R."/>
            <person name="Briner A.E."/>
            <person name="Felis G.E."/>
            <person name="de Vos W.M."/>
            <person name="Barrangou R."/>
            <person name="Klaenhammer T.R."/>
            <person name="Caufield P.W."/>
            <person name="Cui Y."/>
            <person name="Zhang H."/>
            <person name="O'Toole P.W."/>
        </authorList>
    </citation>
    <scope>NUCLEOTIDE SEQUENCE [LARGE SCALE GENOMIC DNA]</scope>
    <source>
        <strain evidence="12 13">DSM 16230</strain>
    </source>
</reference>
<evidence type="ECO:0000256" key="2">
    <source>
        <dbReference type="ARBA" id="ARBA00010480"/>
    </source>
</evidence>
<keyword evidence="5 10" id="KW-0808">Transferase</keyword>
<dbReference type="Proteomes" id="UP000051166">
    <property type="component" value="Unassembled WGS sequence"/>
</dbReference>
<evidence type="ECO:0000256" key="9">
    <source>
        <dbReference type="ARBA" id="ARBA00049336"/>
    </source>
</evidence>
<evidence type="ECO:0000313" key="13">
    <source>
        <dbReference type="Proteomes" id="UP000051166"/>
    </source>
</evidence>
<dbReference type="AlphaFoldDB" id="A0A0R1V5R7"/>
<feature type="domain" description="Nucleotidyl transferase" evidence="11">
    <location>
        <begin position="2"/>
        <end position="238"/>
    </location>
</feature>
<comment type="function">
    <text evidence="10">Catalyzes the formation of dTDP-glucose, from dTTP and glucose 1-phosphate, as well as its pyrophosphorolysis.</text>
</comment>
<evidence type="ECO:0000259" key="11">
    <source>
        <dbReference type="Pfam" id="PF00483"/>
    </source>
</evidence>
<keyword evidence="8 10" id="KW-0460">Magnesium</keyword>
<gene>
    <name evidence="12" type="ORF">FD50_GL000471</name>
</gene>
<comment type="similarity">
    <text evidence="2 10">Belongs to the glucose-1-phosphate thymidylyltransferase family.</text>
</comment>
<dbReference type="EMBL" id="AZFQ01000036">
    <property type="protein sequence ID" value="KRL98664.1"/>
    <property type="molecule type" value="Genomic_DNA"/>
</dbReference>
<evidence type="ECO:0000256" key="4">
    <source>
        <dbReference type="ARBA" id="ARBA00017654"/>
    </source>
</evidence>
<evidence type="ECO:0000256" key="6">
    <source>
        <dbReference type="ARBA" id="ARBA00022695"/>
    </source>
</evidence>
<comment type="cofactor">
    <cofactor evidence="1">
        <name>Mg(2+)</name>
        <dbReference type="ChEBI" id="CHEBI:18420"/>
    </cofactor>
</comment>
<dbReference type="PATRIC" id="fig|1423801.4.peg.480"/>
<dbReference type="PANTHER" id="PTHR43532">
    <property type="entry name" value="GLUCOSE-1-PHOSPHATE THYMIDYLYLTRANSFERASE"/>
    <property type="match status" value="1"/>
</dbReference>
<evidence type="ECO:0000256" key="10">
    <source>
        <dbReference type="RuleBase" id="RU003706"/>
    </source>
</evidence>
<dbReference type="InterPro" id="IPR005835">
    <property type="entry name" value="NTP_transferase_dom"/>
</dbReference>
<evidence type="ECO:0000256" key="1">
    <source>
        <dbReference type="ARBA" id="ARBA00001946"/>
    </source>
</evidence>
<dbReference type="EC" id="2.7.7.24" evidence="3 10"/>
<proteinExistence type="inferred from homology"/>
<dbReference type="PANTHER" id="PTHR43532:SF1">
    <property type="entry name" value="GLUCOSE-1-PHOSPHATE THYMIDYLYLTRANSFERASE 1"/>
    <property type="match status" value="1"/>
</dbReference>
<dbReference type="RefSeq" id="WP_056960639.1">
    <property type="nucleotide sequence ID" value="NZ_AZFQ01000036.1"/>
</dbReference>
<dbReference type="InterPro" id="IPR005907">
    <property type="entry name" value="G1P_thy_trans_s"/>
</dbReference>
<dbReference type="FunFam" id="3.90.550.10:FF:000023">
    <property type="entry name" value="Glucose-1-phosphate thymidylyltransferase"/>
    <property type="match status" value="1"/>
</dbReference>
<keyword evidence="13" id="KW-1185">Reference proteome</keyword>
<evidence type="ECO:0000256" key="7">
    <source>
        <dbReference type="ARBA" id="ARBA00022723"/>
    </source>
</evidence>
<evidence type="ECO:0000256" key="8">
    <source>
        <dbReference type="ARBA" id="ARBA00022842"/>
    </source>
</evidence>
<keyword evidence="6 10" id="KW-0548">Nucleotidyltransferase</keyword>
<keyword evidence="7 10" id="KW-0479">Metal-binding</keyword>
<dbReference type="NCBIfam" id="TIGR01207">
    <property type="entry name" value="rmlA"/>
    <property type="match status" value="1"/>
</dbReference>
<sequence length="295" mass="32734">MKGIVLAGGSGTRLYPITRGISKQLIPVYDKPMIYYPISTLMLAGVKDILVISTPRDIQHFEDLLGDGSDLGINFSYAVQKQPNGLAEAFIVGKEFIGSDSVCLILGDNIYYGSGMSKLLQQAAAKKNGATVFGYHVNDPERFGVVDFDDKMHALSIEEKPSQPKSNYAVTGLYFYDNQVVQIAEDLEPSPRGELEITDVNKVYLKRNQLDVKLMGRGYAWLDTGTHDSMLEAGSFIATIEKRQSLKVACLEEIAYRMGYIDATHLEQLAQPMKKNDYGQYLLRLLANEKGEKIG</sequence>
<evidence type="ECO:0000256" key="5">
    <source>
        <dbReference type="ARBA" id="ARBA00022679"/>
    </source>
</evidence>
<comment type="catalytic activity">
    <reaction evidence="9 10">
        <text>dTTP + alpha-D-glucose 1-phosphate + H(+) = dTDP-alpha-D-glucose + diphosphate</text>
        <dbReference type="Rhea" id="RHEA:15225"/>
        <dbReference type="ChEBI" id="CHEBI:15378"/>
        <dbReference type="ChEBI" id="CHEBI:33019"/>
        <dbReference type="ChEBI" id="CHEBI:37568"/>
        <dbReference type="ChEBI" id="CHEBI:57477"/>
        <dbReference type="ChEBI" id="CHEBI:58601"/>
        <dbReference type="EC" id="2.7.7.24"/>
    </reaction>
</comment>
<dbReference type="CDD" id="cd02538">
    <property type="entry name" value="G1P_TT_short"/>
    <property type="match status" value="1"/>
</dbReference>
<dbReference type="OrthoDB" id="9803871at2"/>
<dbReference type="GeneID" id="98307908"/>
<accession>A0A0R1V5R7</accession>